<evidence type="ECO:0000256" key="7">
    <source>
        <dbReference type="ARBA" id="ARBA00022989"/>
    </source>
</evidence>
<dbReference type="SUPFAM" id="SSF52343">
    <property type="entry name" value="Ferredoxin reductase-like, C-terminal NADP-linked domain"/>
    <property type="match status" value="1"/>
</dbReference>
<dbReference type="GO" id="GO:0016491">
    <property type="term" value="F:oxidoreductase activity"/>
    <property type="evidence" value="ECO:0007669"/>
    <property type="project" value="UniProtKB-KW"/>
</dbReference>
<keyword evidence="7" id="KW-1133">Transmembrane helix</keyword>
<keyword evidence="4" id="KW-0812">Transmembrane</keyword>
<keyword evidence="9" id="KW-0472">Membrane</keyword>
<keyword evidence="5" id="KW-1000">Mitochondrion outer membrane</keyword>
<evidence type="ECO:0000256" key="6">
    <source>
        <dbReference type="ARBA" id="ARBA00022827"/>
    </source>
</evidence>
<reference evidence="12" key="1">
    <citation type="submission" date="2019-11" db="UniProtKB">
        <authorList>
            <consortium name="WormBaseParasite"/>
        </authorList>
    </citation>
    <scope>IDENTIFICATION</scope>
</reference>
<sequence>MVCGGTGLTPMYQLLKHILKSSSDKTKISLVFANQTESDILMRDELEQLRDQNQSQFRIWYTVANPPQNWNYSVGYVDQKMLEEHCYPAGENTVNLLCGPPMMIQNACVPSLTALGHKRESILIF</sequence>
<evidence type="ECO:0000313" key="12">
    <source>
        <dbReference type="WBParaSite" id="MCU_012457-RA"/>
    </source>
</evidence>
<keyword evidence="5" id="KW-0496">Mitochondrion</keyword>
<keyword evidence="8" id="KW-0560">Oxidoreductase</keyword>
<feature type="domain" description="Oxidoreductase FAD/NAD(P)-binding" evidence="11">
    <location>
        <begin position="1"/>
        <end position="108"/>
    </location>
</feature>
<evidence type="ECO:0000256" key="8">
    <source>
        <dbReference type="ARBA" id="ARBA00023002"/>
    </source>
</evidence>
<dbReference type="AlphaFoldDB" id="A0A5K3FWA5"/>
<evidence type="ECO:0000256" key="3">
    <source>
        <dbReference type="ARBA" id="ARBA00022630"/>
    </source>
</evidence>
<dbReference type="InterPro" id="IPR001834">
    <property type="entry name" value="CBR-like"/>
</dbReference>
<proteinExistence type="predicted"/>
<comment type="cofactor">
    <cofactor evidence="1 10">
        <name>FAD</name>
        <dbReference type="ChEBI" id="CHEBI:57692"/>
    </cofactor>
</comment>
<name>A0A5K3FWA5_MESCO</name>
<evidence type="ECO:0000256" key="9">
    <source>
        <dbReference type="ARBA" id="ARBA00023136"/>
    </source>
</evidence>
<dbReference type="InterPro" id="IPR001433">
    <property type="entry name" value="OxRdtase_FAD/NAD-bd"/>
</dbReference>
<evidence type="ECO:0000259" key="11">
    <source>
        <dbReference type="Pfam" id="PF00175"/>
    </source>
</evidence>
<dbReference type="PANTHER" id="PTHR19370">
    <property type="entry name" value="NADH-CYTOCHROME B5 REDUCTASE"/>
    <property type="match status" value="1"/>
</dbReference>
<accession>A0A5K3FWA5</accession>
<dbReference type="InterPro" id="IPR039261">
    <property type="entry name" value="FNR_nucleotide-bd"/>
</dbReference>
<dbReference type="WBParaSite" id="MCU_012457-RA">
    <property type="protein sequence ID" value="MCU_012457-RA"/>
    <property type="gene ID" value="MCU_012457"/>
</dbReference>
<evidence type="ECO:0000256" key="4">
    <source>
        <dbReference type="ARBA" id="ARBA00022692"/>
    </source>
</evidence>
<evidence type="ECO:0000256" key="1">
    <source>
        <dbReference type="ARBA" id="ARBA00001974"/>
    </source>
</evidence>
<comment type="subcellular location">
    <subcellularLocation>
        <location evidence="2">Mitochondrion outer membrane</location>
    </subcellularLocation>
</comment>
<protein>
    <submittedName>
        <fullName evidence="12">Cytochrome-b5 reductase</fullName>
    </submittedName>
</protein>
<evidence type="ECO:0000256" key="5">
    <source>
        <dbReference type="ARBA" id="ARBA00022787"/>
    </source>
</evidence>
<dbReference type="Pfam" id="PF00175">
    <property type="entry name" value="NAD_binding_1"/>
    <property type="match status" value="1"/>
</dbReference>
<dbReference type="CDD" id="cd06183">
    <property type="entry name" value="cyt_b5_reduct_like"/>
    <property type="match status" value="1"/>
</dbReference>
<keyword evidence="3 10" id="KW-0285">Flavoprotein</keyword>
<dbReference type="GO" id="GO:0071949">
    <property type="term" value="F:FAD binding"/>
    <property type="evidence" value="ECO:0007669"/>
    <property type="project" value="TreeGrafter"/>
</dbReference>
<evidence type="ECO:0000256" key="10">
    <source>
        <dbReference type="PIRSR" id="PIRSR601834-1"/>
    </source>
</evidence>
<keyword evidence="6 10" id="KW-0274">FAD</keyword>
<feature type="binding site" evidence="10">
    <location>
        <position position="9"/>
    </location>
    <ligand>
        <name>FAD</name>
        <dbReference type="ChEBI" id="CHEBI:57692"/>
    </ligand>
</feature>
<dbReference type="Gene3D" id="3.40.50.80">
    <property type="entry name" value="Nucleotide-binding domain of ferredoxin-NADP reductase (FNR) module"/>
    <property type="match status" value="1"/>
</dbReference>
<organism evidence="12">
    <name type="scientific">Mesocestoides corti</name>
    <name type="common">Flatworm</name>
    <dbReference type="NCBI Taxonomy" id="53468"/>
    <lineage>
        <taxon>Eukaryota</taxon>
        <taxon>Metazoa</taxon>
        <taxon>Spiralia</taxon>
        <taxon>Lophotrochozoa</taxon>
        <taxon>Platyhelminthes</taxon>
        <taxon>Cestoda</taxon>
        <taxon>Eucestoda</taxon>
        <taxon>Cyclophyllidea</taxon>
        <taxon>Mesocestoididae</taxon>
        <taxon>Mesocestoides</taxon>
    </lineage>
</organism>
<dbReference type="FunFam" id="3.40.50.80:FF:000019">
    <property type="entry name" value="NADH-cytochrome b5 reductase"/>
    <property type="match status" value="1"/>
</dbReference>
<dbReference type="PANTHER" id="PTHR19370:SF185">
    <property type="entry name" value="NADH-CYTOCHROME B5 REDUCTASE"/>
    <property type="match status" value="1"/>
</dbReference>
<dbReference type="GO" id="GO:0005741">
    <property type="term" value="C:mitochondrial outer membrane"/>
    <property type="evidence" value="ECO:0007669"/>
    <property type="project" value="UniProtKB-SubCell"/>
</dbReference>
<evidence type="ECO:0000256" key="2">
    <source>
        <dbReference type="ARBA" id="ARBA00004294"/>
    </source>
</evidence>